<name>A0A927YKY0_9FIRM</name>
<evidence type="ECO:0000256" key="1">
    <source>
        <dbReference type="ARBA" id="ARBA00022676"/>
    </source>
</evidence>
<proteinExistence type="predicted"/>
<accession>A0A927YKY0</accession>
<dbReference type="InterPro" id="IPR029044">
    <property type="entry name" value="Nucleotide-diphossugar_trans"/>
</dbReference>
<feature type="domain" description="Glycosyltransferase 2-like" evidence="3">
    <location>
        <begin position="11"/>
        <end position="170"/>
    </location>
</feature>
<dbReference type="PANTHER" id="PTHR22916">
    <property type="entry name" value="GLYCOSYLTRANSFERASE"/>
    <property type="match status" value="1"/>
</dbReference>
<evidence type="ECO:0000259" key="3">
    <source>
        <dbReference type="Pfam" id="PF00535"/>
    </source>
</evidence>
<sequence length="321" mass="36753">MDSETIKPKVSVIMPVYNGEKVCERAIKSVLNQSYKNIELIVINDGSTDRTAEIVKSISDEDDRLLLINQTNGGVSNARNAGLKAAGGEFIAFIDADDYMNSLFIETLISLILKENTDLAMCGYKNVYADGSQSVRHIASGEDMKDTLEKNLKINWINILWNKIYRKEYITQLFNTKKSMGEDLEFNIKYFLNIGSISVIDEPLYEYTHDSVGSLTKNDRLVWDAIVSDWISVKELTKKNINDALINDRMMDQLLFAISGQKDKDSVKEMLKSIRCNTELNRLLNESKFSKFKYKAFRCLINWQASNLLFRTFEIKRNVGR</sequence>
<dbReference type="SUPFAM" id="SSF53448">
    <property type="entry name" value="Nucleotide-diphospho-sugar transferases"/>
    <property type="match status" value="1"/>
</dbReference>
<reference evidence="4" key="1">
    <citation type="submission" date="2019-04" db="EMBL/GenBank/DDBJ databases">
        <title>Evolution of Biomass-Degrading Anaerobic Consortia Revealed by Metagenomics.</title>
        <authorList>
            <person name="Peng X."/>
        </authorList>
    </citation>
    <scope>NUCLEOTIDE SEQUENCE</scope>
    <source>
        <strain evidence="4">SIG311</strain>
    </source>
</reference>
<keyword evidence="1" id="KW-0328">Glycosyltransferase</keyword>
<keyword evidence="2" id="KW-0808">Transferase</keyword>
<dbReference type="PANTHER" id="PTHR22916:SF51">
    <property type="entry name" value="GLYCOSYLTRANSFERASE EPSH-RELATED"/>
    <property type="match status" value="1"/>
</dbReference>
<protein>
    <submittedName>
        <fullName evidence="4">Glycosyltransferase</fullName>
    </submittedName>
</protein>
<dbReference type="Gene3D" id="3.90.550.10">
    <property type="entry name" value="Spore Coat Polysaccharide Biosynthesis Protein SpsA, Chain A"/>
    <property type="match status" value="1"/>
</dbReference>
<gene>
    <name evidence="4" type="ORF">E7272_04245</name>
</gene>
<comment type="caution">
    <text evidence="4">The sequence shown here is derived from an EMBL/GenBank/DDBJ whole genome shotgun (WGS) entry which is preliminary data.</text>
</comment>
<organism evidence="4 5">
    <name type="scientific">Pseudobutyrivibrio ruminis</name>
    <dbReference type="NCBI Taxonomy" id="46206"/>
    <lineage>
        <taxon>Bacteria</taxon>
        <taxon>Bacillati</taxon>
        <taxon>Bacillota</taxon>
        <taxon>Clostridia</taxon>
        <taxon>Lachnospirales</taxon>
        <taxon>Lachnospiraceae</taxon>
        <taxon>Pseudobutyrivibrio</taxon>
    </lineage>
</organism>
<dbReference type="CDD" id="cd00761">
    <property type="entry name" value="Glyco_tranf_GTA_type"/>
    <property type="match status" value="1"/>
</dbReference>
<dbReference type="Pfam" id="PF00535">
    <property type="entry name" value="Glycos_transf_2"/>
    <property type="match status" value="1"/>
</dbReference>
<evidence type="ECO:0000313" key="4">
    <source>
        <dbReference type="EMBL" id="MBE5919035.1"/>
    </source>
</evidence>
<dbReference type="Proteomes" id="UP000766246">
    <property type="component" value="Unassembled WGS sequence"/>
</dbReference>
<dbReference type="InterPro" id="IPR001173">
    <property type="entry name" value="Glyco_trans_2-like"/>
</dbReference>
<dbReference type="AlphaFoldDB" id="A0A927YKY0"/>
<dbReference type="EMBL" id="SVER01000008">
    <property type="protein sequence ID" value="MBE5919035.1"/>
    <property type="molecule type" value="Genomic_DNA"/>
</dbReference>
<dbReference type="GO" id="GO:0016757">
    <property type="term" value="F:glycosyltransferase activity"/>
    <property type="evidence" value="ECO:0007669"/>
    <property type="project" value="UniProtKB-KW"/>
</dbReference>
<evidence type="ECO:0000313" key="5">
    <source>
        <dbReference type="Proteomes" id="UP000766246"/>
    </source>
</evidence>
<evidence type="ECO:0000256" key="2">
    <source>
        <dbReference type="ARBA" id="ARBA00022679"/>
    </source>
</evidence>